<feature type="region of interest" description="Disordered" evidence="1">
    <location>
        <begin position="299"/>
        <end position="462"/>
    </location>
</feature>
<sequence>MESSTSTTKDTCSSSLPTTSATTTTTTATPSTGENSIATTTNPPTEPTQTTGVPSTEDKGSSTSTEQEDATITSSEPKTYTEIPPPPREGTFKTVDDVEAHLTAHARANQYEITNLDVRKNLFSTWKCALGPNRKQTRAKKAAEAQGKTLDIPTCPFAMTAKRDPVTNTWYIKIEHNKHNHGPILDMKIDHDTPLVKPKKRKRGENESKSNSNSFHPSNEVKIALSKTDTTSNQIVSAPKEPNKTFSPPLTFSAIPERYHALITNLQELDEATEQRLLAVFVRDCQLAKNITEPAININKQTTTTTAGPSHSQSNSTVETDQEPQIHEQTKDKEERKNEEEENATIDDNDSDDIPTTLLVDKHTPAKTTETQTKNSTKTTSEAPLEQATGTENNKSRPTTRKSTRVTSHSDSIEPPKKKSKKNQKSQHSNPTPPHTGTSTPNETEFPNNENPEVVKEVLKVC</sequence>
<reference evidence="3" key="1">
    <citation type="journal article" date="2011" name="Proc. Natl. Acad. Sci. U.S.A.">
        <title>Obligate biotrophy features unraveled by the genomic analysis of rust fungi.</title>
        <authorList>
            <person name="Duplessis S."/>
            <person name="Cuomo C.A."/>
            <person name="Lin Y.-C."/>
            <person name="Aerts A."/>
            <person name="Tisserant E."/>
            <person name="Veneault-Fourrey C."/>
            <person name="Joly D.L."/>
            <person name="Hacquard S."/>
            <person name="Amselem J."/>
            <person name="Cantarel B.L."/>
            <person name="Chiu R."/>
            <person name="Coutinho P.M."/>
            <person name="Feau N."/>
            <person name="Field M."/>
            <person name="Frey P."/>
            <person name="Gelhaye E."/>
            <person name="Goldberg J."/>
            <person name="Grabherr M.G."/>
            <person name="Kodira C.D."/>
            <person name="Kohler A."/>
            <person name="Kuees U."/>
            <person name="Lindquist E.A."/>
            <person name="Lucas S.M."/>
            <person name="Mago R."/>
            <person name="Mauceli E."/>
            <person name="Morin E."/>
            <person name="Murat C."/>
            <person name="Pangilinan J.L."/>
            <person name="Park R."/>
            <person name="Pearson M."/>
            <person name="Quesneville H."/>
            <person name="Rouhier N."/>
            <person name="Sakthikumar S."/>
            <person name="Salamov A.A."/>
            <person name="Schmutz J."/>
            <person name="Selles B."/>
            <person name="Shapiro H."/>
            <person name="Tanguay P."/>
            <person name="Tuskan G.A."/>
            <person name="Henrissat B."/>
            <person name="Van de Peer Y."/>
            <person name="Rouze P."/>
            <person name="Ellis J.G."/>
            <person name="Dodds P.N."/>
            <person name="Schein J.E."/>
            <person name="Zhong S."/>
            <person name="Hamelin R.C."/>
            <person name="Grigoriev I.V."/>
            <person name="Szabo L.J."/>
            <person name="Martin F."/>
        </authorList>
    </citation>
    <scope>NUCLEOTIDE SEQUENCE [LARGE SCALE GENOMIC DNA]</scope>
    <source>
        <strain evidence="3">98AG31 / pathotype 3-4-7</strain>
    </source>
</reference>
<evidence type="ECO:0000256" key="1">
    <source>
        <dbReference type="SAM" id="MobiDB-lite"/>
    </source>
</evidence>
<feature type="compositionally biased region" description="Acidic residues" evidence="1">
    <location>
        <begin position="340"/>
        <end position="353"/>
    </location>
</feature>
<feature type="region of interest" description="Disordered" evidence="1">
    <location>
        <begin position="1"/>
        <end position="92"/>
    </location>
</feature>
<proteinExistence type="predicted"/>
<protein>
    <submittedName>
        <fullName evidence="2">Uncharacterized protein</fullName>
    </submittedName>
</protein>
<name>F4RN81_MELLP</name>
<evidence type="ECO:0000313" key="3">
    <source>
        <dbReference type="Proteomes" id="UP000001072"/>
    </source>
</evidence>
<gene>
    <name evidence="2" type="ORF">MELLADRAFT_87410</name>
</gene>
<dbReference type="HOGENOM" id="CLU_608430_0_0_1"/>
<organism evidence="3">
    <name type="scientific">Melampsora larici-populina (strain 98AG31 / pathotype 3-4-7)</name>
    <name type="common">Poplar leaf rust fungus</name>
    <dbReference type="NCBI Taxonomy" id="747676"/>
    <lineage>
        <taxon>Eukaryota</taxon>
        <taxon>Fungi</taxon>
        <taxon>Dikarya</taxon>
        <taxon>Basidiomycota</taxon>
        <taxon>Pucciniomycotina</taxon>
        <taxon>Pucciniomycetes</taxon>
        <taxon>Pucciniales</taxon>
        <taxon>Melampsoraceae</taxon>
        <taxon>Melampsora</taxon>
    </lineage>
</organism>
<dbReference type="Proteomes" id="UP000001072">
    <property type="component" value="Unassembled WGS sequence"/>
</dbReference>
<keyword evidence="3" id="KW-1185">Reference proteome</keyword>
<dbReference type="AlphaFoldDB" id="F4RN81"/>
<dbReference type="RefSeq" id="XP_007410491.1">
    <property type="nucleotide sequence ID" value="XM_007410429.1"/>
</dbReference>
<feature type="compositionally biased region" description="Low complexity" evidence="1">
    <location>
        <begin position="39"/>
        <end position="51"/>
    </location>
</feature>
<feature type="compositionally biased region" description="Low complexity" evidence="1">
    <location>
        <begin position="438"/>
        <end position="452"/>
    </location>
</feature>
<dbReference type="InParanoid" id="F4RN81"/>
<feature type="compositionally biased region" description="Polar residues" evidence="1">
    <location>
        <begin position="388"/>
        <end position="397"/>
    </location>
</feature>
<accession>F4RN81</accession>
<dbReference type="KEGG" id="mlr:MELLADRAFT_87410"/>
<feature type="compositionally biased region" description="Low complexity" evidence="1">
    <location>
        <begin position="367"/>
        <end position="382"/>
    </location>
</feature>
<dbReference type="VEuPathDB" id="FungiDB:MELLADRAFT_87410"/>
<dbReference type="GeneID" id="18934506"/>
<feature type="compositionally biased region" description="Basic and acidic residues" evidence="1">
    <location>
        <begin position="453"/>
        <end position="462"/>
    </location>
</feature>
<feature type="compositionally biased region" description="Polar residues" evidence="1">
    <location>
        <begin position="299"/>
        <end position="319"/>
    </location>
</feature>
<feature type="compositionally biased region" description="Low complexity" evidence="1">
    <location>
        <begin position="1"/>
        <end position="32"/>
    </location>
</feature>
<feature type="compositionally biased region" description="Basic and acidic residues" evidence="1">
    <location>
        <begin position="324"/>
        <end position="339"/>
    </location>
</feature>
<evidence type="ECO:0000313" key="2">
    <source>
        <dbReference type="EMBL" id="EGG06253.1"/>
    </source>
</evidence>
<feature type="compositionally biased region" description="Polar residues" evidence="1">
    <location>
        <begin position="61"/>
        <end position="78"/>
    </location>
</feature>
<feature type="region of interest" description="Disordered" evidence="1">
    <location>
        <begin position="229"/>
        <end position="248"/>
    </location>
</feature>
<dbReference type="EMBL" id="GL883109">
    <property type="protein sequence ID" value="EGG06253.1"/>
    <property type="molecule type" value="Genomic_DNA"/>
</dbReference>
<feature type="region of interest" description="Disordered" evidence="1">
    <location>
        <begin position="183"/>
        <end position="220"/>
    </location>
</feature>